<name>Q021B1_SOLUE</name>
<dbReference type="GO" id="GO:0016020">
    <property type="term" value="C:membrane"/>
    <property type="evidence" value="ECO:0007669"/>
    <property type="project" value="UniProtKB-SubCell"/>
</dbReference>
<evidence type="ECO:0000256" key="5">
    <source>
        <dbReference type="ARBA" id="ARBA00022723"/>
    </source>
</evidence>
<proteinExistence type="predicted"/>
<organism evidence="13">
    <name type="scientific">Solibacter usitatus (strain Ellin6076)</name>
    <dbReference type="NCBI Taxonomy" id="234267"/>
    <lineage>
        <taxon>Bacteria</taxon>
        <taxon>Pseudomonadati</taxon>
        <taxon>Acidobacteriota</taxon>
        <taxon>Terriglobia</taxon>
        <taxon>Bryobacterales</taxon>
        <taxon>Solibacteraceae</taxon>
        <taxon>Candidatus Solibacter</taxon>
    </lineage>
</organism>
<dbReference type="GO" id="GO:0009055">
    <property type="term" value="F:electron transfer activity"/>
    <property type="evidence" value="ECO:0007669"/>
    <property type="project" value="InterPro"/>
</dbReference>
<feature type="transmembrane region" description="Helical" evidence="10">
    <location>
        <begin position="124"/>
        <end position="142"/>
    </location>
</feature>
<keyword evidence="5" id="KW-0479">Metal-binding</keyword>
<dbReference type="HOGENOM" id="CLU_031114_4_2_0"/>
<evidence type="ECO:0000256" key="10">
    <source>
        <dbReference type="SAM" id="Phobius"/>
    </source>
</evidence>
<dbReference type="GO" id="GO:0016491">
    <property type="term" value="F:oxidoreductase activity"/>
    <property type="evidence" value="ECO:0007669"/>
    <property type="project" value="InterPro"/>
</dbReference>
<evidence type="ECO:0000259" key="11">
    <source>
        <dbReference type="PROSITE" id="PS51002"/>
    </source>
</evidence>
<keyword evidence="6" id="KW-0249">Electron transport</keyword>
<keyword evidence="3" id="KW-0349">Heme</keyword>
<feature type="transmembrane region" description="Helical" evidence="10">
    <location>
        <begin position="366"/>
        <end position="387"/>
    </location>
</feature>
<dbReference type="eggNOG" id="COG1290">
    <property type="taxonomic scope" value="Bacteria"/>
</dbReference>
<dbReference type="KEGG" id="sus:Acid_3505"/>
<feature type="domain" description="Cytochrome b/b6 N-terminal region profile" evidence="11">
    <location>
        <begin position="13"/>
        <end position="251"/>
    </location>
</feature>
<dbReference type="InterPro" id="IPR036150">
    <property type="entry name" value="Cyt_b/b6_C_sf"/>
</dbReference>
<evidence type="ECO:0000256" key="2">
    <source>
        <dbReference type="ARBA" id="ARBA00022448"/>
    </source>
</evidence>
<dbReference type="InterPro" id="IPR016174">
    <property type="entry name" value="Di-haem_cyt_TM"/>
</dbReference>
<dbReference type="InterPro" id="IPR005798">
    <property type="entry name" value="Cyt_b/b6_C"/>
</dbReference>
<dbReference type="OrthoDB" id="9804503at2"/>
<dbReference type="Pfam" id="PF00033">
    <property type="entry name" value="Cytochrome_B"/>
    <property type="match status" value="1"/>
</dbReference>
<dbReference type="Gene3D" id="1.20.810.10">
    <property type="entry name" value="Cytochrome Bc1 Complex, Chain C"/>
    <property type="match status" value="1"/>
</dbReference>
<keyword evidence="2" id="KW-0813">Transport</keyword>
<protein>
    <submittedName>
        <fullName evidence="13">Cytochrome b/b6, N-terminal domain</fullName>
    </submittedName>
</protein>
<dbReference type="PROSITE" id="PS51003">
    <property type="entry name" value="CYTB_CTER"/>
    <property type="match status" value="1"/>
</dbReference>
<evidence type="ECO:0000256" key="4">
    <source>
        <dbReference type="ARBA" id="ARBA00022692"/>
    </source>
</evidence>
<dbReference type="PANTHER" id="PTHR19271">
    <property type="entry name" value="CYTOCHROME B"/>
    <property type="match status" value="1"/>
</dbReference>
<dbReference type="SUPFAM" id="SSF81342">
    <property type="entry name" value="Transmembrane di-heme cytochromes"/>
    <property type="match status" value="1"/>
</dbReference>
<evidence type="ECO:0000256" key="9">
    <source>
        <dbReference type="ARBA" id="ARBA00023136"/>
    </source>
</evidence>
<dbReference type="PROSITE" id="PS51002">
    <property type="entry name" value="CYTB_NTER"/>
    <property type="match status" value="1"/>
</dbReference>
<dbReference type="SUPFAM" id="SSF81648">
    <property type="entry name" value="a domain/subunit of cytochrome bc1 complex (Ubiquinol-cytochrome c reductase)"/>
    <property type="match status" value="1"/>
</dbReference>
<evidence type="ECO:0000313" key="13">
    <source>
        <dbReference type="EMBL" id="ABJ84478.1"/>
    </source>
</evidence>
<dbReference type="GO" id="GO:0046872">
    <property type="term" value="F:metal ion binding"/>
    <property type="evidence" value="ECO:0007669"/>
    <property type="project" value="UniProtKB-KW"/>
</dbReference>
<dbReference type="STRING" id="234267.Acid_3505"/>
<evidence type="ECO:0000256" key="7">
    <source>
        <dbReference type="ARBA" id="ARBA00022989"/>
    </source>
</evidence>
<accession>Q021B1</accession>
<keyword evidence="8" id="KW-0408">Iron</keyword>
<feature type="transmembrane region" description="Helical" evidence="10">
    <location>
        <begin position="154"/>
        <end position="174"/>
    </location>
</feature>
<dbReference type="InParanoid" id="Q021B1"/>
<gene>
    <name evidence="13" type="ordered locus">Acid_3505</name>
</gene>
<dbReference type="GO" id="GO:0022904">
    <property type="term" value="P:respiratory electron transport chain"/>
    <property type="evidence" value="ECO:0007669"/>
    <property type="project" value="InterPro"/>
</dbReference>
<keyword evidence="7 10" id="KW-1133">Transmembrane helix</keyword>
<evidence type="ECO:0000256" key="6">
    <source>
        <dbReference type="ARBA" id="ARBA00022982"/>
    </source>
</evidence>
<sequence length="438" mass="49007">MSQATKTPSTGSTSTWTNLRELPANVWNSLFRNPLPGNDLERASTSFTNFFLHIHPVKVNKNTLRPLYTLGLGLMSFFLFVILVATGILLMFYYVPSTTQAYDRMLDLRGTVAFGTFLRNMHRWSAHGMVAIVFLHMCRVFFTGSYKKPREFNWVLGVVLFLLTLFLSFTGYLLPWDQLAFWAITVGTSIAGYAPVVGQDIKFLLLGDATVGQEALLRFYVLHVAVLPAVLTLLIAIHFWRIRKDGGLSRPPEADDPSPEIVSAPPSIAITVKAKEITKNKLYGLQGFVRGPFTKVGNVPDRSVFSWPNLVIAELFVFVLTLAVILCVALIFNAPLEQPVNVMHPPNPAKAPWYFLGLQEMVSYSAFWGGVGIPTVFVILLLLVPYLDRGAGGVGKWFARERLLSNTLYLTTVIINLILIVIGTFFRGPNWEFISPWK</sequence>
<evidence type="ECO:0000256" key="3">
    <source>
        <dbReference type="ARBA" id="ARBA00022617"/>
    </source>
</evidence>
<dbReference type="InterPro" id="IPR005797">
    <property type="entry name" value="Cyt_b/b6_N"/>
</dbReference>
<feature type="transmembrane region" description="Helical" evidence="10">
    <location>
        <begin position="408"/>
        <end position="426"/>
    </location>
</feature>
<feature type="transmembrane region" description="Helical" evidence="10">
    <location>
        <begin position="310"/>
        <end position="332"/>
    </location>
</feature>
<keyword evidence="4 10" id="KW-0812">Transmembrane</keyword>
<dbReference type="EMBL" id="CP000473">
    <property type="protein sequence ID" value="ABJ84478.1"/>
    <property type="molecule type" value="Genomic_DNA"/>
</dbReference>
<dbReference type="PANTHER" id="PTHR19271:SF16">
    <property type="entry name" value="CYTOCHROME B"/>
    <property type="match status" value="1"/>
</dbReference>
<feature type="domain" description="Cytochrome b/b6 C-terminal region profile" evidence="12">
    <location>
        <begin position="291"/>
        <end position="438"/>
    </location>
</feature>
<evidence type="ECO:0000256" key="1">
    <source>
        <dbReference type="ARBA" id="ARBA00004141"/>
    </source>
</evidence>
<keyword evidence="9 10" id="KW-0472">Membrane</keyword>
<reference evidence="13" key="1">
    <citation type="submission" date="2006-10" db="EMBL/GenBank/DDBJ databases">
        <title>Complete sequence of Solibacter usitatus Ellin6076.</title>
        <authorList>
            <consortium name="US DOE Joint Genome Institute"/>
            <person name="Copeland A."/>
            <person name="Lucas S."/>
            <person name="Lapidus A."/>
            <person name="Barry K."/>
            <person name="Detter J.C."/>
            <person name="Glavina del Rio T."/>
            <person name="Hammon N."/>
            <person name="Israni S."/>
            <person name="Dalin E."/>
            <person name="Tice H."/>
            <person name="Pitluck S."/>
            <person name="Thompson L.S."/>
            <person name="Brettin T."/>
            <person name="Bruce D."/>
            <person name="Han C."/>
            <person name="Tapia R."/>
            <person name="Gilna P."/>
            <person name="Schmutz J."/>
            <person name="Larimer F."/>
            <person name="Land M."/>
            <person name="Hauser L."/>
            <person name="Kyrpides N."/>
            <person name="Mikhailova N."/>
            <person name="Janssen P.H."/>
            <person name="Kuske C.R."/>
            <person name="Richardson P."/>
        </authorList>
    </citation>
    <scope>NUCLEOTIDE SEQUENCE</scope>
    <source>
        <strain evidence="13">Ellin6076</strain>
    </source>
</reference>
<evidence type="ECO:0000259" key="12">
    <source>
        <dbReference type="PROSITE" id="PS51003"/>
    </source>
</evidence>
<dbReference type="AlphaFoldDB" id="Q021B1"/>
<feature type="transmembrane region" description="Helical" evidence="10">
    <location>
        <begin position="67"/>
        <end position="95"/>
    </location>
</feature>
<evidence type="ECO:0000256" key="8">
    <source>
        <dbReference type="ARBA" id="ARBA00023004"/>
    </source>
</evidence>
<feature type="transmembrane region" description="Helical" evidence="10">
    <location>
        <begin position="220"/>
        <end position="240"/>
    </location>
</feature>
<comment type="subcellular location">
    <subcellularLocation>
        <location evidence="1">Membrane</location>
        <topology evidence="1">Multi-pass membrane protein</topology>
    </subcellularLocation>
</comment>
<dbReference type="InterPro" id="IPR027387">
    <property type="entry name" value="Cytb/b6-like_sf"/>
</dbReference>